<feature type="transmembrane region" description="Helical" evidence="2">
    <location>
        <begin position="126"/>
        <end position="149"/>
    </location>
</feature>
<dbReference type="InterPro" id="IPR021855">
    <property type="entry name" value="PAM68-like"/>
</dbReference>
<dbReference type="Proteomes" id="UP001187471">
    <property type="component" value="Unassembled WGS sequence"/>
</dbReference>
<dbReference type="PANTHER" id="PTHR34575:SF6">
    <property type="entry name" value="EXPRESSED PROTEIN"/>
    <property type="match status" value="1"/>
</dbReference>
<organism evidence="3 4">
    <name type="scientific">Escallonia rubra</name>
    <dbReference type="NCBI Taxonomy" id="112253"/>
    <lineage>
        <taxon>Eukaryota</taxon>
        <taxon>Viridiplantae</taxon>
        <taxon>Streptophyta</taxon>
        <taxon>Embryophyta</taxon>
        <taxon>Tracheophyta</taxon>
        <taxon>Spermatophyta</taxon>
        <taxon>Magnoliopsida</taxon>
        <taxon>eudicotyledons</taxon>
        <taxon>Gunneridae</taxon>
        <taxon>Pentapetalae</taxon>
        <taxon>asterids</taxon>
        <taxon>campanulids</taxon>
        <taxon>Escalloniales</taxon>
        <taxon>Escalloniaceae</taxon>
        <taxon>Escallonia</taxon>
    </lineage>
</organism>
<sequence>MKALFCLEQTPRLFPWKPRSQMLHPTTMKEPNLPNRSWKVHAKAKGFSGAQAKLQKEKTTGEETVQRNVSGGSSGGDNDDDKIPDVVLNRMIVRILFYVGAPLATGLVLLQGFGVIKEQHWWNVPVWLPFLTTFLTFGASTVGIAYGTLSTSWNPDEKGSLLGIEEAQKNWVEMWKDDETNR</sequence>
<feature type="compositionally biased region" description="Basic and acidic residues" evidence="1">
    <location>
        <begin position="54"/>
        <end position="65"/>
    </location>
</feature>
<dbReference type="Pfam" id="PF11947">
    <property type="entry name" value="DUF3464"/>
    <property type="match status" value="1"/>
</dbReference>
<keyword evidence="2" id="KW-0812">Transmembrane</keyword>
<keyword evidence="2" id="KW-1133">Transmembrane helix</keyword>
<gene>
    <name evidence="3" type="ORF">RJ640_023114</name>
</gene>
<reference evidence="3" key="1">
    <citation type="submission" date="2022-12" db="EMBL/GenBank/DDBJ databases">
        <title>Draft genome assemblies for two species of Escallonia (Escalloniales).</title>
        <authorList>
            <person name="Chanderbali A."/>
            <person name="Dervinis C."/>
            <person name="Anghel I."/>
            <person name="Soltis D."/>
            <person name="Soltis P."/>
            <person name="Zapata F."/>
        </authorList>
    </citation>
    <scope>NUCLEOTIDE SEQUENCE</scope>
    <source>
        <strain evidence="3">UCBG92.1500</strain>
        <tissue evidence="3">Leaf</tissue>
    </source>
</reference>
<feature type="transmembrane region" description="Helical" evidence="2">
    <location>
        <begin position="95"/>
        <end position="114"/>
    </location>
</feature>
<proteinExistence type="predicted"/>
<feature type="region of interest" description="Disordered" evidence="1">
    <location>
        <begin position="51"/>
        <end position="81"/>
    </location>
</feature>
<dbReference type="PANTHER" id="PTHR34575">
    <property type="entry name" value="PROTEIN PAM68, CHLOROPLASTIC"/>
    <property type="match status" value="1"/>
</dbReference>
<protein>
    <submittedName>
        <fullName evidence="3">Uncharacterized protein</fullName>
    </submittedName>
</protein>
<evidence type="ECO:0000256" key="2">
    <source>
        <dbReference type="SAM" id="Phobius"/>
    </source>
</evidence>
<accession>A0AA88UG92</accession>
<evidence type="ECO:0000313" key="3">
    <source>
        <dbReference type="EMBL" id="KAK2983580.1"/>
    </source>
</evidence>
<dbReference type="AlphaFoldDB" id="A0AA88UG92"/>
<dbReference type="EMBL" id="JAVXUO010001311">
    <property type="protein sequence ID" value="KAK2983580.1"/>
    <property type="molecule type" value="Genomic_DNA"/>
</dbReference>
<evidence type="ECO:0000313" key="4">
    <source>
        <dbReference type="Proteomes" id="UP001187471"/>
    </source>
</evidence>
<keyword evidence="4" id="KW-1185">Reference proteome</keyword>
<evidence type="ECO:0000256" key="1">
    <source>
        <dbReference type="SAM" id="MobiDB-lite"/>
    </source>
</evidence>
<keyword evidence="2" id="KW-0472">Membrane</keyword>
<name>A0AA88UG92_9ASTE</name>
<comment type="caution">
    <text evidence="3">The sequence shown here is derived from an EMBL/GenBank/DDBJ whole genome shotgun (WGS) entry which is preliminary data.</text>
</comment>